<reference evidence="6" key="2">
    <citation type="submission" date="2025-04" db="UniProtKB">
        <authorList>
            <consortium name="RefSeq"/>
        </authorList>
    </citation>
    <scope>IDENTIFICATION</scope>
    <source>
        <tissue evidence="6">Whole body</tissue>
    </source>
</reference>
<dbReference type="OrthoDB" id="6631161at2759"/>
<dbReference type="GO" id="GO:0005667">
    <property type="term" value="C:transcription regulator complex"/>
    <property type="evidence" value="ECO:0007669"/>
    <property type="project" value="TreeGrafter"/>
</dbReference>
<feature type="domain" description="MADF" evidence="2">
    <location>
        <begin position="7"/>
        <end position="105"/>
    </location>
</feature>
<evidence type="ECO:0000259" key="2">
    <source>
        <dbReference type="PROSITE" id="PS51029"/>
    </source>
</evidence>
<protein>
    <submittedName>
        <fullName evidence="6">Uncharacterized protein LOC112694252</fullName>
    </submittedName>
</protein>
<dbReference type="EMBL" id="GGMS01005085">
    <property type="protein sequence ID" value="MBY74288.1"/>
    <property type="molecule type" value="Transcribed_RNA"/>
</dbReference>
<dbReference type="GO" id="GO:0005634">
    <property type="term" value="C:nucleus"/>
    <property type="evidence" value="ECO:0007669"/>
    <property type="project" value="UniProtKB-SubCell"/>
</dbReference>
<dbReference type="InterPro" id="IPR004210">
    <property type="entry name" value="BESS_motif"/>
</dbReference>
<dbReference type="PANTHER" id="PTHR12243:SF67">
    <property type="entry name" value="COREPRESSOR OF PANGOLIN, ISOFORM A-RELATED"/>
    <property type="match status" value="1"/>
</dbReference>
<organism evidence="4">
    <name type="scientific">Sipha flava</name>
    <name type="common">yellow sugarcane aphid</name>
    <dbReference type="NCBI Taxonomy" id="143950"/>
    <lineage>
        <taxon>Eukaryota</taxon>
        <taxon>Metazoa</taxon>
        <taxon>Ecdysozoa</taxon>
        <taxon>Arthropoda</taxon>
        <taxon>Hexapoda</taxon>
        <taxon>Insecta</taxon>
        <taxon>Pterygota</taxon>
        <taxon>Neoptera</taxon>
        <taxon>Paraneoptera</taxon>
        <taxon>Hemiptera</taxon>
        <taxon>Sternorrhyncha</taxon>
        <taxon>Aphidomorpha</taxon>
        <taxon>Aphidoidea</taxon>
        <taxon>Aphididae</taxon>
        <taxon>Sipha</taxon>
    </lineage>
</organism>
<gene>
    <name evidence="6" type="primary">LOC112694252</name>
    <name evidence="4" type="ORF">g.154850</name>
</gene>
<dbReference type="Proteomes" id="UP000694846">
    <property type="component" value="Unplaced"/>
</dbReference>
<evidence type="ECO:0000313" key="5">
    <source>
        <dbReference type="Proteomes" id="UP000694846"/>
    </source>
</evidence>
<dbReference type="AlphaFoldDB" id="A0A2S2Q978"/>
<dbReference type="GO" id="GO:0006357">
    <property type="term" value="P:regulation of transcription by RNA polymerase II"/>
    <property type="evidence" value="ECO:0007669"/>
    <property type="project" value="TreeGrafter"/>
</dbReference>
<dbReference type="InterPro" id="IPR039353">
    <property type="entry name" value="TF_Adf1"/>
</dbReference>
<dbReference type="RefSeq" id="XP_025425453.1">
    <property type="nucleotide sequence ID" value="XM_025569668.1"/>
</dbReference>
<keyword evidence="1" id="KW-0539">Nucleus</keyword>
<reference evidence="4" key="1">
    <citation type="submission" date="2018-04" db="EMBL/GenBank/DDBJ databases">
        <title>Transcriptome assembly of Sipha flava.</title>
        <authorList>
            <person name="Scully E.D."/>
            <person name="Geib S.M."/>
            <person name="Palmer N.A."/>
            <person name="Koch K."/>
            <person name="Bradshaw J."/>
            <person name="Heng-Moss T."/>
            <person name="Sarath G."/>
        </authorList>
    </citation>
    <scope>NUCLEOTIDE SEQUENCE</scope>
</reference>
<comment type="subcellular location">
    <subcellularLocation>
        <location evidence="1">Nucleus</location>
    </subcellularLocation>
</comment>
<dbReference type="GO" id="GO:0003677">
    <property type="term" value="F:DNA binding"/>
    <property type="evidence" value="ECO:0007669"/>
    <property type="project" value="InterPro"/>
</dbReference>
<proteinExistence type="predicted"/>
<name>A0A2S2Q978_9HEMI</name>
<evidence type="ECO:0000259" key="3">
    <source>
        <dbReference type="PROSITE" id="PS51031"/>
    </source>
</evidence>
<evidence type="ECO:0000313" key="4">
    <source>
        <dbReference type="EMBL" id="MBY74288.1"/>
    </source>
</evidence>
<feature type="domain" description="BESS" evidence="3">
    <location>
        <begin position="173"/>
        <end position="212"/>
    </location>
</feature>
<dbReference type="Pfam" id="PF02944">
    <property type="entry name" value="BESS"/>
    <property type="match status" value="1"/>
</dbReference>
<dbReference type="PANTHER" id="PTHR12243">
    <property type="entry name" value="MADF DOMAIN TRANSCRIPTION FACTOR"/>
    <property type="match status" value="1"/>
</dbReference>
<keyword evidence="5" id="KW-1185">Reference proteome</keyword>
<dbReference type="PROSITE" id="PS51031">
    <property type="entry name" value="BESS"/>
    <property type="match status" value="1"/>
</dbReference>
<dbReference type="InterPro" id="IPR006578">
    <property type="entry name" value="MADF-dom"/>
</dbReference>
<accession>A0A2S2Q978</accession>
<dbReference type="Pfam" id="PF10545">
    <property type="entry name" value="MADF_DNA_bdg"/>
    <property type="match status" value="1"/>
</dbReference>
<sequence length="217" mass="25446">MEFDTKQFIIEIQKRQSIWNTKRSDYSDRNIKQRKWEEVANIYGAELSADEKEKLCVTLQKKWRNIRDCFVKAHKAMTTKSGSAAKKKCPYVFYNSLLFLKDTVSVNSKTKNITSNTKIKDEDEMIEGQHTVARPSSSISRRSKHNEKNQNYDIGKELIGILNKNVKKKNVEDDEDRLFFMSLVKDFKKIPEHLRMQTKLDVLKVIQDAQMSNYPNT</sequence>
<evidence type="ECO:0000313" key="6">
    <source>
        <dbReference type="RefSeq" id="XP_025425453.1"/>
    </source>
</evidence>
<dbReference type="PROSITE" id="PS51029">
    <property type="entry name" value="MADF"/>
    <property type="match status" value="1"/>
</dbReference>
<dbReference type="SMART" id="SM00595">
    <property type="entry name" value="MADF"/>
    <property type="match status" value="1"/>
</dbReference>
<evidence type="ECO:0000256" key="1">
    <source>
        <dbReference type="PROSITE-ProRule" id="PRU00371"/>
    </source>
</evidence>
<dbReference type="GeneID" id="112694252"/>